<feature type="domain" description="Thioredoxin" evidence="1">
    <location>
        <begin position="1"/>
        <end position="145"/>
    </location>
</feature>
<evidence type="ECO:0000259" key="1">
    <source>
        <dbReference type="PROSITE" id="PS51352"/>
    </source>
</evidence>
<dbReference type="PROSITE" id="PS51352">
    <property type="entry name" value="THIOREDOXIN_2"/>
    <property type="match status" value="1"/>
</dbReference>
<dbReference type="Gene3D" id="3.40.30.10">
    <property type="entry name" value="Glutaredoxin"/>
    <property type="match status" value="1"/>
</dbReference>
<dbReference type="PANTHER" id="PTHR43640:SF1">
    <property type="entry name" value="THIOREDOXIN-DEPENDENT PEROXIREDOXIN"/>
    <property type="match status" value="1"/>
</dbReference>
<dbReference type="InterPro" id="IPR036249">
    <property type="entry name" value="Thioredoxin-like_sf"/>
</dbReference>
<dbReference type="CDD" id="cd02969">
    <property type="entry name" value="PRX_like1"/>
    <property type="match status" value="1"/>
</dbReference>
<dbReference type="InterPro" id="IPR047262">
    <property type="entry name" value="PRX-like1"/>
</dbReference>
<sequence>TLPATDGRLVAFGTGTRAAATVVVFTCNHCPYALAWHERLIDAAADHAARGVRTVHVNPNDADRYPKDGPEAMAERVAEGAFGDVPYLRDASQEAARAYGAEVTPDVFVLDETATVRYRGAPDPSHDDPDGEAQWLRDAVDAVLAGREPARAQTRPIGCSIKWRP</sequence>
<accession>A0A6J4MF79</accession>
<feature type="non-terminal residue" evidence="2">
    <location>
        <position position="1"/>
    </location>
</feature>
<dbReference type="SUPFAM" id="SSF52833">
    <property type="entry name" value="Thioredoxin-like"/>
    <property type="match status" value="1"/>
</dbReference>
<dbReference type="GO" id="GO:0016491">
    <property type="term" value="F:oxidoreductase activity"/>
    <property type="evidence" value="ECO:0007669"/>
    <property type="project" value="InterPro"/>
</dbReference>
<dbReference type="EMBL" id="CADCTX010000873">
    <property type="protein sequence ID" value="CAA9356066.1"/>
    <property type="molecule type" value="Genomic_DNA"/>
</dbReference>
<reference evidence="2" key="1">
    <citation type="submission" date="2020-02" db="EMBL/GenBank/DDBJ databases">
        <authorList>
            <person name="Meier V. D."/>
        </authorList>
    </citation>
    <scope>NUCLEOTIDE SEQUENCE</scope>
    <source>
        <strain evidence="2">AVDCRST_MAG40</strain>
    </source>
</reference>
<evidence type="ECO:0000313" key="2">
    <source>
        <dbReference type="EMBL" id="CAA9356066.1"/>
    </source>
</evidence>
<name>A0A6J4MF79_9BACT</name>
<dbReference type="PANTHER" id="PTHR43640">
    <property type="entry name" value="OS07G0260300 PROTEIN"/>
    <property type="match status" value="1"/>
</dbReference>
<dbReference type="Pfam" id="PF08534">
    <property type="entry name" value="Redoxin"/>
    <property type="match status" value="1"/>
</dbReference>
<dbReference type="InterPro" id="IPR013740">
    <property type="entry name" value="Redoxin"/>
</dbReference>
<dbReference type="InterPro" id="IPR013766">
    <property type="entry name" value="Thioredoxin_domain"/>
</dbReference>
<protein>
    <recommendedName>
        <fullName evidence="1">Thioredoxin domain-containing protein</fullName>
    </recommendedName>
</protein>
<dbReference type="AlphaFoldDB" id="A0A6J4MF79"/>
<organism evidence="2">
    <name type="scientific">uncultured Gemmatimonadaceae bacterium</name>
    <dbReference type="NCBI Taxonomy" id="246130"/>
    <lineage>
        <taxon>Bacteria</taxon>
        <taxon>Pseudomonadati</taxon>
        <taxon>Gemmatimonadota</taxon>
        <taxon>Gemmatimonadia</taxon>
        <taxon>Gemmatimonadales</taxon>
        <taxon>Gemmatimonadaceae</taxon>
        <taxon>environmental samples</taxon>
    </lineage>
</organism>
<proteinExistence type="predicted"/>
<gene>
    <name evidence="2" type="ORF">AVDCRST_MAG40-3178</name>
</gene>